<protein>
    <submittedName>
        <fullName evidence="12">Transcription factor MYB46-like</fullName>
    </submittedName>
</protein>
<feature type="region of interest" description="Disordered" evidence="8">
    <location>
        <begin position="123"/>
        <end position="143"/>
    </location>
</feature>
<evidence type="ECO:0000259" key="9">
    <source>
        <dbReference type="PROSITE" id="PS50090"/>
    </source>
</evidence>
<dbReference type="PROSITE" id="PS51294">
    <property type="entry name" value="HTH_MYB"/>
    <property type="match status" value="2"/>
</dbReference>
<dbReference type="RefSeq" id="XP_011045438.1">
    <property type="nucleotide sequence ID" value="XM_011047136.1"/>
</dbReference>
<dbReference type="InterPro" id="IPR017930">
    <property type="entry name" value="Myb_dom"/>
</dbReference>
<organism evidence="11 12">
    <name type="scientific">Populus euphratica</name>
    <name type="common">Euphrates poplar</name>
    <dbReference type="NCBI Taxonomy" id="75702"/>
    <lineage>
        <taxon>Eukaryota</taxon>
        <taxon>Viridiplantae</taxon>
        <taxon>Streptophyta</taxon>
        <taxon>Embryophyta</taxon>
        <taxon>Tracheophyta</taxon>
        <taxon>Spermatophyta</taxon>
        <taxon>Magnoliopsida</taxon>
        <taxon>eudicotyledons</taxon>
        <taxon>Gunneridae</taxon>
        <taxon>Pentapetalae</taxon>
        <taxon>rosids</taxon>
        <taxon>fabids</taxon>
        <taxon>Malpighiales</taxon>
        <taxon>Salicaceae</taxon>
        <taxon>Saliceae</taxon>
        <taxon>Populus</taxon>
    </lineage>
</organism>
<evidence type="ECO:0000256" key="3">
    <source>
        <dbReference type="ARBA" id="ARBA00023015"/>
    </source>
</evidence>
<keyword evidence="5" id="KW-0010">Activator</keyword>
<evidence type="ECO:0000259" key="10">
    <source>
        <dbReference type="PROSITE" id="PS51294"/>
    </source>
</evidence>
<evidence type="ECO:0000256" key="5">
    <source>
        <dbReference type="ARBA" id="ARBA00023159"/>
    </source>
</evidence>
<dbReference type="PROSITE" id="PS50090">
    <property type="entry name" value="MYB_LIKE"/>
    <property type="match status" value="2"/>
</dbReference>
<evidence type="ECO:0000256" key="4">
    <source>
        <dbReference type="ARBA" id="ARBA00023125"/>
    </source>
</evidence>
<keyword evidence="7" id="KW-0539">Nucleus</keyword>
<evidence type="ECO:0000256" key="8">
    <source>
        <dbReference type="SAM" id="MobiDB-lite"/>
    </source>
</evidence>
<dbReference type="InterPro" id="IPR051953">
    <property type="entry name" value="Plant_SW-associated_TFs"/>
</dbReference>
<name>A0AAJ6VBM7_POPEU</name>
<keyword evidence="11" id="KW-1185">Reference proteome</keyword>
<dbReference type="Proteomes" id="UP000694918">
    <property type="component" value="Unplaced"/>
</dbReference>
<evidence type="ECO:0000256" key="2">
    <source>
        <dbReference type="ARBA" id="ARBA00022737"/>
    </source>
</evidence>
<dbReference type="GO" id="GO:0043565">
    <property type="term" value="F:sequence-specific DNA binding"/>
    <property type="evidence" value="ECO:0007669"/>
    <property type="project" value="UniProtKB-ARBA"/>
</dbReference>
<evidence type="ECO:0000256" key="6">
    <source>
        <dbReference type="ARBA" id="ARBA00023163"/>
    </source>
</evidence>
<feature type="domain" description="Myb-like" evidence="9">
    <location>
        <begin position="67"/>
        <end position="117"/>
    </location>
</feature>
<accession>A0AAJ6VBM7</accession>
<sequence length="333" mass="36952">MRKPEASGKNNDISNKFKKGLWSPEEDDKLMNYILNNGQGCWSDVARNAGLQRCGKSCRLRWINYLRPDLKRGAFSPQEEEMTIHLHSLLGNRWSQIAARLPGRTDNEIKNFWNSTIKKRLKSLQSSNASPNTSDSSSEPSKEVMGGFMTMQEQGILPMNMDPSLSSSSSLETSMQAMILNTMMDPLLPMHDHDHGLNMYIGSASGYEFNGAPPCMTHQVGVNSSDHGLYGPEGIFGGVNVGIPPLESVSCMEENAKSQTIQDDSTDKHPYSSYVISSLNKNCNTTSTDHNKTDNAAAEMGNFWHGEELKVGEWDLEELMRDVSACPSLDFQS</sequence>
<keyword evidence="2" id="KW-0677">Repeat</keyword>
<dbReference type="GO" id="GO:0005634">
    <property type="term" value="C:nucleus"/>
    <property type="evidence" value="ECO:0007669"/>
    <property type="project" value="UniProtKB-SubCell"/>
</dbReference>
<dbReference type="GO" id="GO:0003690">
    <property type="term" value="F:double-stranded DNA binding"/>
    <property type="evidence" value="ECO:0007669"/>
    <property type="project" value="UniProtKB-ARBA"/>
</dbReference>
<dbReference type="Pfam" id="PF00249">
    <property type="entry name" value="Myb_DNA-binding"/>
    <property type="match status" value="2"/>
</dbReference>
<feature type="domain" description="Myb-like" evidence="9">
    <location>
        <begin position="14"/>
        <end position="66"/>
    </location>
</feature>
<evidence type="ECO:0000313" key="11">
    <source>
        <dbReference type="Proteomes" id="UP000694918"/>
    </source>
</evidence>
<feature type="region of interest" description="Disordered" evidence="8">
    <location>
        <begin position="1"/>
        <end position="20"/>
    </location>
</feature>
<dbReference type="Gene3D" id="1.10.10.60">
    <property type="entry name" value="Homeodomain-like"/>
    <property type="match status" value="2"/>
</dbReference>
<dbReference type="FunFam" id="1.10.10.60:FF:000077">
    <property type="entry name" value="MYB transcription factor"/>
    <property type="match status" value="1"/>
</dbReference>
<evidence type="ECO:0000256" key="7">
    <source>
        <dbReference type="ARBA" id="ARBA00023242"/>
    </source>
</evidence>
<feature type="domain" description="HTH myb-type" evidence="10">
    <location>
        <begin position="14"/>
        <end position="66"/>
    </location>
</feature>
<reference evidence="12" key="1">
    <citation type="submission" date="2025-08" db="UniProtKB">
        <authorList>
            <consortium name="RefSeq"/>
        </authorList>
    </citation>
    <scope>IDENTIFICATION</scope>
</reference>
<feature type="domain" description="HTH myb-type" evidence="10">
    <location>
        <begin position="67"/>
        <end position="121"/>
    </location>
</feature>
<dbReference type="PANTHER" id="PTHR47997:SF44">
    <property type="entry name" value="TRANSCRIPTION FACTOR MYB46"/>
    <property type="match status" value="1"/>
</dbReference>
<dbReference type="InterPro" id="IPR001005">
    <property type="entry name" value="SANT/Myb"/>
</dbReference>
<dbReference type="CDD" id="cd00167">
    <property type="entry name" value="SANT"/>
    <property type="match status" value="2"/>
</dbReference>
<comment type="subcellular location">
    <subcellularLocation>
        <location evidence="1">Nucleus</location>
    </subcellularLocation>
</comment>
<evidence type="ECO:0000256" key="1">
    <source>
        <dbReference type="ARBA" id="ARBA00004123"/>
    </source>
</evidence>
<dbReference type="SUPFAM" id="SSF46689">
    <property type="entry name" value="Homeodomain-like"/>
    <property type="match status" value="1"/>
</dbReference>
<dbReference type="AlphaFoldDB" id="A0AAJ6VBM7"/>
<keyword evidence="4" id="KW-0238">DNA-binding</keyword>
<proteinExistence type="predicted"/>
<gene>
    <name evidence="12" type="primary">LOC105140343</name>
</gene>
<feature type="compositionally biased region" description="Low complexity" evidence="8">
    <location>
        <begin position="126"/>
        <end position="139"/>
    </location>
</feature>
<evidence type="ECO:0000313" key="12">
    <source>
        <dbReference type="RefSeq" id="XP_011045438.1"/>
    </source>
</evidence>
<keyword evidence="3" id="KW-0805">Transcription regulation</keyword>
<dbReference type="GO" id="GO:2000652">
    <property type="term" value="P:regulation of secondary cell wall biogenesis"/>
    <property type="evidence" value="ECO:0007669"/>
    <property type="project" value="UniProtKB-ARBA"/>
</dbReference>
<dbReference type="KEGG" id="peu:105140343"/>
<keyword evidence="6" id="KW-0804">Transcription</keyword>
<dbReference type="PANTHER" id="PTHR47997">
    <property type="entry name" value="MYB DOMAIN PROTEIN 55"/>
    <property type="match status" value="1"/>
</dbReference>
<dbReference type="GeneID" id="105140343"/>
<dbReference type="InterPro" id="IPR009057">
    <property type="entry name" value="Homeodomain-like_sf"/>
</dbReference>
<dbReference type="SMART" id="SM00717">
    <property type="entry name" value="SANT"/>
    <property type="match status" value="2"/>
</dbReference>
<dbReference type="FunFam" id="1.10.10.60:FF:000269">
    <property type="entry name" value="Transcription factor MYB46"/>
    <property type="match status" value="1"/>
</dbReference>
<dbReference type="GO" id="GO:0045893">
    <property type="term" value="P:positive regulation of DNA-templated transcription"/>
    <property type="evidence" value="ECO:0007669"/>
    <property type="project" value="UniProtKB-ARBA"/>
</dbReference>